<dbReference type="GO" id="GO:0016787">
    <property type="term" value="F:hydrolase activity"/>
    <property type="evidence" value="ECO:0007669"/>
    <property type="project" value="UniProtKB-KW"/>
</dbReference>
<dbReference type="Proteomes" id="UP000077521">
    <property type="component" value="Unassembled WGS sequence"/>
</dbReference>
<protein>
    <recommendedName>
        <fullName evidence="1">ATP-dependent DNA helicase</fullName>
        <ecNumber evidence="1">5.6.2.3</ecNumber>
    </recommendedName>
</protein>
<dbReference type="GO" id="GO:0006281">
    <property type="term" value="P:DNA repair"/>
    <property type="evidence" value="ECO:0007669"/>
    <property type="project" value="UniProtKB-KW"/>
</dbReference>
<gene>
    <name evidence="4" type="ORF">A4X13_0g8547</name>
</gene>
<comment type="caution">
    <text evidence="4">The sequence shown here is derived from an EMBL/GenBank/DDBJ whole genome shotgun (WGS) entry which is preliminary data.</text>
</comment>
<dbReference type="CDD" id="cd18809">
    <property type="entry name" value="SF1_C_RecD"/>
    <property type="match status" value="1"/>
</dbReference>
<dbReference type="InterPro" id="IPR051055">
    <property type="entry name" value="PIF1_helicase"/>
</dbReference>
<sequence length="692" mass="75932">MPGPSSSRRAVVQPQDEGNDVPPPPPYRSPPNLDGENSDDSGDFEITAVNEAPPKSTSPSPSPPPTKGKGKKRARETSKAGPATKKVKSPPPAGAPRRSTRHSQPAGGQGQSPNPDFSQMNFPPVRRPPRLIPRDRDRPSSASDSLRDPGPSRARRPGPSRLTPFSGSPTDDDNDDQPEEDQEEEEEEEEEGEAAGGGEGPPRLDEVAFPNPQPPGTPVTASIFHPVDQLRALSMAQNGKSLFVTGPAGSGKTYTLVMIKRVLVDKYKQKTKTKTNTVNVATVAATHNAALCCDGETYHSFFGFAPNDIDLDTAYERSGRQRAKITALQALLIDEVSQLSKKTFQLLSDLLAKVKRNNLPFGGVQVICFGDFLQLPPLPDAIKGPVEYAFESDAWVKAIGDRMVRLRQDVVRAAGPQGPQQKAFRVALEHVRTGIVSEETVRFFEGLTRPLPRSPVPTQLFARKKDADAANEVKLHQLKGRTSTFIAHDSMSGFEDFEFARYLDTTNAPKDLTLKQFSQVVFLKGDPRGEFIRPGTHGVVLGLADVKMWSKAEKKAAGTQPVTHTVSVGTGVRDKDVMWPVVKCVTANNRTVLARVMKAEWRLEVDKDRFMERLQVPLRLCWATTIHSVQGRTLNAVQADLRKAFECGQAYVALSRVADPDRLQIVNFDPSQIRGHADHRVLKFYGLDEDVY</sequence>
<dbReference type="GO" id="GO:0006310">
    <property type="term" value="P:DNA recombination"/>
    <property type="evidence" value="ECO:0007669"/>
    <property type="project" value="UniProtKB-KW"/>
</dbReference>
<evidence type="ECO:0000256" key="2">
    <source>
        <dbReference type="SAM" id="MobiDB-lite"/>
    </source>
</evidence>
<feature type="compositionally biased region" description="Polar residues" evidence="2">
    <location>
        <begin position="111"/>
        <end position="121"/>
    </location>
</feature>
<comment type="catalytic activity">
    <reaction evidence="1">
        <text>ATP + H2O = ADP + phosphate + H(+)</text>
        <dbReference type="Rhea" id="RHEA:13065"/>
        <dbReference type="ChEBI" id="CHEBI:15377"/>
        <dbReference type="ChEBI" id="CHEBI:15378"/>
        <dbReference type="ChEBI" id="CHEBI:30616"/>
        <dbReference type="ChEBI" id="CHEBI:43474"/>
        <dbReference type="ChEBI" id="CHEBI:456216"/>
        <dbReference type="EC" id="5.6.2.3"/>
    </reaction>
</comment>
<dbReference type="GO" id="GO:0000723">
    <property type="term" value="P:telomere maintenance"/>
    <property type="evidence" value="ECO:0007669"/>
    <property type="project" value="InterPro"/>
</dbReference>
<accession>A0A177T1P4</accession>
<keyword evidence="1" id="KW-0378">Hydrolase</keyword>
<comment type="cofactor">
    <cofactor evidence="1">
        <name>Mg(2+)</name>
        <dbReference type="ChEBI" id="CHEBI:18420"/>
    </cofactor>
</comment>
<dbReference type="PANTHER" id="PTHR47642:SF5">
    <property type="entry name" value="ATP-DEPENDENT DNA HELICASE"/>
    <property type="match status" value="1"/>
</dbReference>
<evidence type="ECO:0000259" key="3">
    <source>
        <dbReference type="Pfam" id="PF05970"/>
    </source>
</evidence>
<feature type="compositionally biased region" description="Acidic residues" evidence="2">
    <location>
        <begin position="170"/>
        <end position="193"/>
    </location>
</feature>
<dbReference type="EMBL" id="LWDF02001550">
    <property type="protein sequence ID" value="KAE8238029.1"/>
    <property type="molecule type" value="Genomic_DNA"/>
</dbReference>
<keyword evidence="1" id="KW-0347">Helicase</keyword>
<feature type="domain" description="DNA helicase Pif1-like DEAD-box helicase" evidence="3">
    <location>
        <begin position="234"/>
        <end position="439"/>
    </location>
</feature>
<evidence type="ECO:0000313" key="5">
    <source>
        <dbReference type="Proteomes" id="UP000077521"/>
    </source>
</evidence>
<keyword evidence="1" id="KW-0067">ATP-binding</keyword>
<evidence type="ECO:0000256" key="1">
    <source>
        <dbReference type="RuleBase" id="RU363044"/>
    </source>
</evidence>
<name>A0A177T1P4_9BASI</name>
<dbReference type="AlphaFoldDB" id="A0A177T1P4"/>
<keyword evidence="1" id="KW-0227">DNA damage</keyword>
<feature type="compositionally biased region" description="Low complexity" evidence="2">
    <location>
        <begin position="140"/>
        <end position="152"/>
    </location>
</feature>
<keyword evidence="1" id="KW-0233">DNA recombination</keyword>
<keyword evidence="1" id="KW-0547">Nucleotide-binding</keyword>
<feature type="region of interest" description="Disordered" evidence="2">
    <location>
        <begin position="1"/>
        <end position="220"/>
    </location>
</feature>
<organism evidence="4 5">
    <name type="scientific">Tilletia indica</name>
    <dbReference type="NCBI Taxonomy" id="43049"/>
    <lineage>
        <taxon>Eukaryota</taxon>
        <taxon>Fungi</taxon>
        <taxon>Dikarya</taxon>
        <taxon>Basidiomycota</taxon>
        <taxon>Ustilaginomycotina</taxon>
        <taxon>Exobasidiomycetes</taxon>
        <taxon>Tilletiales</taxon>
        <taxon>Tilletiaceae</taxon>
        <taxon>Tilletia</taxon>
    </lineage>
</organism>
<evidence type="ECO:0000313" key="4">
    <source>
        <dbReference type="EMBL" id="KAE8238029.1"/>
    </source>
</evidence>
<dbReference type="GO" id="GO:0005524">
    <property type="term" value="F:ATP binding"/>
    <property type="evidence" value="ECO:0007669"/>
    <property type="project" value="UniProtKB-KW"/>
</dbReference>
<keyword evidence="1" id="KW-0234">DNA repair</keyword>
<dbReference type="PANTHER" id="PTHR47642">
    <property type="entry name" value="ATP-DEPENDENT DNA HELICASE"/>
    <property type="match status" value="1"/>
</dbReference>
<dbReference type="InterPro" id="IPR010285">
    <property type="entry name" value="DNA_helicase_pif1-like_DEAD"/>
</dbReference>
<comment type="similarity">
    <text evidence="1">Belongs to the helicase family.</text>
</comment>
<dbReference type="GO" id="GO:0043139">
    <property type="term" value="F:5'-3' DNA helicase activity"/>
    <property type="evidence" value="ECO:0007669"/>
    <property type="project" value="UniProtKB-EC"/>
</dbReference>
<dbReference type="EC" id="5.6.2.3" evidence="1"/>
<keyword evidence="5" id="KW-1185">Reference proteome</keyword>
<proteinExistence type="inferred from homology"/>
<dbReference type="SUPFAM" id="SSF52540">
    <property type="entry name" value="P-loop containing nucleoside triphosphate hydrolases"/>
    <property type="match status" value="2"/>
</dbReference>
<dbReference type="Gene3D" id="3.40.50.300">
    <property type="entry name" value="P-loop containing nucleotide triphosphate hydrolases"/>
    <property type="match status" value="1"/>
</dbReference>
<reference evidence="4" key="1">
    <citation type="submission" date="2016-04" db="EMBL/GenBank/DDBJ databases">
        <authorList>
            <person name="Nguyen H.D."/>
            <person name="Samba Siva P."/>
            <person name="Cullis J."/>
            <person name="Levesque C.A."/>
            <person name="Hambleton S."/>
        </authorList>
    </citation>
    <scope>NUCLEOTIDE SEQUENCE</scope>
    <source>
        <strain evidence="4">DAOMC 236416</strain>
    </source>
</reference>
<dbReference type="InterPro" id="IPR027417">
    <property type="entry name" value="P-loop_NTPase"/>
</dbReference>
<dbReference type="Pfam" id="PF05970">
    <property type="entry name" value="PIF1"/>
    <property type="match status" value="1"/>
</dbReference>
<reference evidence="4" key="2">
    <citation type="journal article" date="2019" name="IMA Fungus">
        <title>Genome sequencing and comparison of five Tilletia species to identify candidate genes for the detection of regulated species infecting wheat.</title>
        <authorList>
            <person name="Nguyen H.D.T."/>
            <person name="Sultana T."/>
            <person name="Kesanakurti P."/>
            <person name="Hambleton S."/>
        </authorList>
    </citation>
    <scope>NUCLEOTIDE SEQUENCE</scope>
    <source>
        <strain evidence="4">DAOMC 236416</strain>
    </source>
</reference>